<evidence type="ECO:0000313" key="4">
    <source>
        <dbReference type="Proteomes" id="UP000765509"/>
    </source>
</evidence>
<evidence type="ECO:0000256" key="2">
    <source>
        <dbReference type="SAM" id="MobiDB-lite"/>
    </source>
</evidence>
<sequence>MANQTPDSQLSAHEKINWLLSKQCEQSQVVEDNKNRSPCVLEGAPNTLGDTASQSSQQKRKHQSHEEAQVYCQQVEHERWLKQQRRINERVNAEAQRLRQAEKRLAHQEQQKGCRGCFLWNEESTKVLLDLMMECGDHERENGHSDTKEEVQPNKNAQRTNEEMNQPGPSNFGQNIHASGRKNCRRSMSQESSISFASTRQDWSFLTNINNNMQGMLCPLMMMMQQNQERAEERDRRQMETDEE</sequence>
<feature type="region of interest" description="Disordered" evidence="2">
    <location>
        <begin position="35"/>
        <end position="68"/>
    </location>
</feature>
<feature type="compositionally biased region" description="Basic and acidic residues" evidence="2">
    <location>
        <begin position="139"/>
        <end position="152"/>
    </location>
</feature>
<comment type="caution">
    <text evidence="3">The sequence shown here is derived from an EMBL/GenBank/DDBJ whole genome shotgun (WGS) entry which is preliminary data.</text>
</comment>
<accession>A0A9Q3CV52</accession>
<dbReference type="Proteomes" id="UP000765509">
    <property type="component" value="Unassembled WGS sequence"/>
</dbReference>
<dbReference type="AlphaFoldDB" id="A0A9Q3CV52"/>
<keyword evidence="1" id="KW-0175">Coiled coil</keyword>
<reference evidence="3" key="1">
    <citation type="submission" date="2021-03" db="EMBL/GenBank/DDBJ databases">
        <title>Draft genome sequence of rust myrtle Austropuccinia psidii MF-1, a brazilian biotype.</title>
        <authorList>
            <person name="Quecine M.C."/>
            <person name="Pachon D.M.R."/>
            <person name="Bonatelli M.L."/>
            <person name="Correr F.H."/>
            <person name="Franceschini L.M."/>
            <person name="Leite T.F."/>
            <person name="Margarido G.R.A."/>
            <person name="Almeida C.A."/>
            <person name="Ferrarezi J.A."/>
            <person name="Labate C.A."/>
        </authorList>
    </citation>
    <scope>NUCLEOTIDE SEQUENCE</scope>
    <source>
        <strain evidence="3">MF-1</strain>
    </source>
</reference>
<dbReference type="EMBL" id="AVOT02011072">
    <property type="protein sequence ID" value="MBW0491419.1"/>
    <property type="molecule type" value="Genomic_DNA"/>
</dbReference>
<gene>
    <name evidence="3" type="ORF">O181_031134</name>
</gene>
<dbReference type="OrthoDB" id="2507825at2759"/>
<evidence type="ECO:0000313" key="3">
    <source>
        <dbReference type="EMBL" id="MBW0491419.1"/>
    </source>
</evidence>
<proteinExistence type="predicted"/>
<evidence type="ECO:0000256" key="1">
    <source>
        <dbReference type="SAM" id="Coils"/>
    </source>
</evidence>
<protein>
    <submittedName>
        <fullName evidence="3">Uncharacterized protein</fullName>
    </submittedName>
</protein>
<feature type="compositionally biased region" description="Polar residues" evidence="2">
    <location>
        <begin position="153"/>
        <end position="177"/>
    </location>
</feature>
<keyword evidence="4" id="KW-1185">Reference proteome</keyword>
<feature type="coiled-coil region" evidence="1">
    <location>
        <begin position="81"/>
        <end position="111"/>
    </location>
</feature>
<feature type="region of interest" description="Disordered" evidence="2">
    <location>
        <begin position="139"/>
        <end position="193"/>
    </location>
</feature>
<organism evidence="3 4">
    <name type="scientific">Austropuccinia psidii MF-1</name>
    <dbReference type="NCBI Taxonomy" id="1389203"/>
    <lineage>
        <taxon>Eukaryota</taxon>
        <taxon>Fungi</taxon>
        <taxon>Dikarya</taxon>
        <taxon>Basidiomycota</taxon>
        <taxon>Pucciniomycotina</taxon>
        <taxon>Pucciniomycetes</taxon>
        <taxon>Pucciniales</taxon>
        <taxon>Sphaerophragmiaceae</taxon>
        <taxon>Austropuccinia</taxon>
    </lineage>
</organism>
<name>A0A9Q3CV52_9BASI</name>